<accession>A0A6G0TJQ2</accession>
<gene>
    <name evidence="1" type="ORF">AGLY_008829</name>
</gene>
<name>A0A6G0TJQ2_APHGL</name>
<reference evidence="1 2" key="1">
    <citation type="submission" date="2019-08" db="EMBL/GenBank/DDBJ databases">
        <title>The genome of the soybean aphid Biotype 1, its phylome, world population structure and adaptation to the North American continent.</title>
        <authorList>
            <person name="Giordano R."/>
            <person name="Donthu R.K."/>
            <person name="Hernandez A.G."/>
            <person name="Wright C.L."/>
            <person name="Zimin A.V."/>
        </authorList>
    </citation>
    <scope>NUCLEOTIDE SEQUENCE [LARGE SCALE GENOMIC DNA]</scope>
    <source>
        <tissue evidence="1">Whole aphids</tissue>
    </source>
</reference>
<organism evidence="1 2">
    <name type="scientific">Aphis glycines</name>
    <name type="common">Soybean aphid</name>
    <dbReference type="NCBI Taxonomy" id="307491"/>
    <lineage>
        <taxon>Eukaryota</taxon>
        <taxon>Metazoa</taxon>
        <taxon>Ecdysozoa</taxon>
        <taxon>Arthropoda</taxon>
        <taxon>Hexapoda</taxon>
        <taxon>Insecta</taxon>
        <taxon>Pterygota</taxon>
        <taxon>Neoptera</taxon>
        <taxon>Paraneoptera</taxon>
        <taxon>Hemiptera</taxon>
        <taxon>Sternorrhyncha</taxon>
        <taxon>Aphidomorpha</taxon>
        <taxon>Aphidoidea</taxon>
        <taxon>Aphididae</taxon>
        <taxon>Aphidini</taxon>
        <taxon>Aphis</taxon>
        <taxon>Aphis</taxon>
    </lineage>
</organism>
<evidence type="ECO:0000313" key="1">
    <source>
        <dbReference type="EMBL" id="KAE9534093.1"/>
    </source>
</evidence>
<dbReference type="Proteomes" id="UP000475862">
    <property type="component" value="Unassembled WGS sequence"/>
</dbReference>
<evidence type="ECO:0000313" key="2">
    <source>
        <dbReference type="Proteomes" id="UP000475862"/>
    </source>
</evidence>
<keyword evidence="2" id="KW-1185">Reference proteome</keyword>
<comment type="caution">
    <text evidence="1">The sequence shown here is derived from an EMBL/GenBank/DDBJ whole genome shotgun (WGS) entry which is preliminary data.</text>
</comment>
<dbReference type="AlphaFoldDB" id="A0A6G0TJQ2"/>
<dbReference type="EMBL" id="VYZN01000030">
    <property type="protein sequence ID" value="KAE9534093.1"/>
    <property type="molecule type" value="Genomic_DNA"/>
</dbReference>
<protein>
    <submittedName>
        <fullName evidence="1">Uncharacterized protein</fullName>
    </submittedName>
</protein>
<sequence>MCILYSIISSQLINLPKTNVPNTADRRNIKLAKLWIVILYAVVYIGEPSNVPKPSITLMNAYILPMENFWIIEIELMVHWLIPHNQKFSLNKIAIPVAAVARYMSGISSLSLPNTIAIFKVNTTAERIIKHLKYPNLFFTTVSHMFFTRLRLKISLRKRDVYRSPAIVDIALNAKA</sequence>
<proteinExistence type="predicted"/>